<dbReference type="Gene3D" id="3.30.70.141">
    <property type="entry name" value="Nucleoside diphosphate kinase-like domain"/>
    <property type="match status" value="1"/>
</dbReference>
<dbReference type="Pfam" id="PF00334">
    <property type="entry name" value="NDK"/>
    <property type="match status" value="1"/>
</dbReference>
<feature type="region of interest" description="Disordered" evidence="3">
    <location>
        <begin position="304"/>
        <end position="413"/>
    </location>
</feature>
<dbReference type="SUPFAM" id="SSF54919">
    <property type="entry name" value="Nucleoside diphosphate kinase, NDK"/>
    <property type="match status" value="1"/>
</dbReference>
<organism evidence="5 6">
    <name type="scientific">Drosophila virilis</name>
    <name type="common">Fruit fly</name>
    <dbReference type="NCBI Taxonomy" id="7244"/>
    <lineage>
        <taxon>Eukaryota</taxon>
        <taxon>Metazoa</taxon>
        <taxon>Ecdysozoa</taxon>
        <taxon>Arthropoda</taxon>
        <taxon>Hexapoda</taxon>
        <taxon>Insecta</taxon>
        <taxon>Pterygota</taxon>
        <taxon>Neoptera</taxon>
        <taxon>Endopterygota</taxon>
        <taxon>Diptera</taxon>
        <taxon>Brachycera</taxon>
        <taxon>Muscomorpha</taxon>
        <taxon>Ephydroidea</taxon>
        <taxon>Drosophilidae</taxon>
        <taxon>Drosophila</taxon>
    </lineage>
</organism>
<dbReference type="OMA" id="WKEVIVY"/>
<feature type="compositionally biased region" description="Basic and acidic residues" evidence="3">
    <location>
        <begin position="204"/>
        <end position="215"/>
    </location>
</feature>
<dbReference type="PhylomeDB" id="B4LW87"/>
<dbReference type="OrthoDB" id="1729737at2759"/>
<name>B4LW87_DROVI</name>
<evidence type="ECO:0000313" key="5">
    <source>
        <dbReference type="EMBL" id="EDW67621.1"/>
    </source>
</evidence>
<gene>
    <name evidence="5" type="primary">Dvir\GJ22976</name>
    <name evidence="5" type="ORF">Dvir_GJ22976</name>
</gene>
<dbReference type="GO" id="GO:0003341">
    <property type="term" value="P:cilium movement"/>
    <property type="evidence" value="ECO:0007669"/>
    <property type="project" value="TreeGrafter"/>
</dbReference>
<dbReference type="PANTHER" id="PTHR46161">
    <property type="entry name" value="NUCLEOSIDE DIPHOSPHATE KINASE"/>
    <property type="match status" value="1"/>
</dbReference>
<keyword evidence="5" id="KW-0808">Transferase</keyword>
<dbReference type="InterPro" id="IPR034907">
    <property type="entry name" value="NDK-like_dom"/>
</dbReference>
<comment type="caution">
    <text evidence="2">Lacks conserved residue(s) required for the propagation of feature annotation.</text>
</comment>
<dbReference type="GO" id="GO:0004550">
    <property type="term" value="F:nucleoside diphosphate kinase activity"/>
    <property type="evidence" value="ECO:0007669"/>
    <property type="project" value="UniProtKB-EC"/>
</dbReference>
<comment type="similarity">
    <text evidence="1 2">Belongs to the NDK family.</text>
</comment>
<feature type="compositionally biased region" description="Pro residues" evidence="3">
    <location>
        <begin position="356"/>
        <end position="379"/>
    </location>
</feature>
<sequence>MFEDTLLIIKPDYMHKRRPVLLKLLSCGFQIQGNRKLNFSPELAAEFYADFADEKGFMLEVILLSKGISEAFILTKENGVQELLNIMICYFGSASELERNIHVTKHYSSVAREITFIFPNYIHEPIELFDKNRFCNRPMLKPLIAEVYAIMQNVDCSQDDWKTRVSDYLIRSNPVVPQITNQCQLVPDLGMQERSQQTTITYKSPDKGAKPKEKTSSTTSVLSSSSPHSSMLLTTSSCVTCGGFDHTEPCVSEIDLNKRVEPQSDEPVCVDEEIVWKEIIVYEEVVPEEEAEPKEFDDMFGEEEHLEVEKGSSLSECIDPPPLIEENDLDQNDAANRAPLLEVSPADDAGQAPPAEEAPPAPEEAPPAPEEAPPAPEEAPPAAEEAPPAAEEAPPAAEEAPPAAEEPPAEAAD</sequence>
<dbReference type="FunCoup" id="B4LW87">
    <property type="interactions" value="257"/>
</dbReference>
<dbReference type="GO" id="GO:1902176">
    <property type="term" value="P:negative regulation of oxidative stress-induced intrinsic apoptotic signaling pathway"/>
    <property type="evidence" value="ECO:0007669"/>
    <property type="project" value="TreeGrafter"/>
</dbReference>
<dbReference type="PANTHER" id="PTHR46161:SF1">
    <property type="entry name" value="NUCLEOSIDE DIPHOSPHATE KINASE HOMOLOG 5"/>
    <property type="match status" value="1"/>
</dbReference>
<reference evidence="5 6" key="1">
    <citation type="journal article" date="2007" name="Nature">
        <title>Evolution of genes and genomes on the Drosophila phylogeny.</title>
        <authorList>
            <consortium name="Drosophila 12 Genomes Consortium"/>
            <person name="Clark A.G."/>
            <person name="Eisen M.B."/>
            <person name="Smith D.R."/>
            <person name="Bergman C.M."/>
            <person name="Oliver B."/>
            <person name="Markow T.A."/>
            <person name="Kaufman T.C."/>
            <person name="Kellis M."/>
            <person name="Gelbart W."/>
            <person name="Iyer V.N."/>
            <person name="Pollard D.A."/>
            <person name="Sackton T.B."/>
            <person name="Larracuente A.M."/>
            <person name="Singh N.D."/>
            <person name="Abad J.P."/>
            <person name="Abt D.N."/>
            <person name="Adryan B."/>
            <person name="Aguade M."/>
            <person name="Akashi H."/>
            <person name="Anderson W.W."/>
            <person name="Aquadro C.F."/>
            <person name="Ardell D.H."/>
            <person name="Arguello R."/>
            <person name="Artieri C.G."/>
            <person name="Barbash D.A."/>
            <person name="Barker D."/>
            <person name="Barsanti P."/>
            <person name="Batterham P."/>
            <person name="Batzoglou S."/>
            <person name="Begun D."/>
            <person name="Bhutkar A."/>
            <person name="Blanco E."/>
            <person name="Bosak S.A."/>
            <person name="Bradley R.K."/>
            <person name="Brand A.D."/>
            <person name="Brent M.R."/>
            <person name="Brooks A.N."/>
            <person name="Brown R.H."/>
            <person name="Butlin R.K."/>
            <person name="Caggese C."/>
            <person name="Calvi B.R."/>
            <person name="Bernardo de Carvalho A."/>
            <person name="Caspi A."/>
            <person name="Castrezana S."/>
            <person name="Celniker S.E."/>
            <person name="Chang J.L."/>
            <person name="Chapple C."/>
            <person name="Chatterji S."/>
            <person name="Chinwalla A."/>
            <person name="Civetta A."/>
            <person name="Clifton S.W."/>
            <person name="Comeron J.M."/>
            <person name="Costello J.C."/>
            <person name="Coyne J.A."/>
            <person name="Daub J."/>
            <person name="David R.G."/>
            <person name="Delcher A.L."/>
            <person name="Delehaunty K."/>
            <person name="Do C.B."/>
            <person name="Ebling H."/>
            <person name="Edwards K."/>
            <person name="Eickbush T."/>
            <person name="Evans J.D."/>
            <person name="Filipski A."/>
            <person name="Findeiss S."/>
            <person name="Freyhult E."/>
            <person name="Fulton L."/>
            <person name="Fulton R."/>
            <person name="Garcia A.C."/>
            <person name="Gardiner A."/>
            <person name="Garfield D.A."/>
            <person name="Garvin B.E."/>
            <person name="Gibson G."/>
            <person name="Gilbert D."/>
            <person name="Gnerre S."/>
            <person name="Godfrey J."/>
            <person name="Good R."/>
            <person name="Gotea V."/>
            <person name="Gravely B."/>
            <person name="Greenberg A.J."/>
            <person name="Griffiths-Jones S."/>
            <person name="Gross S."/>
            <person name="Guigo R."/>
            <person name="Gustafson E.A."/>
            <person name="Haerty W."/>
            <person name="Hahn M.W."/>
            <person name="Halligan D.L."/>
            <person name="Halpern A.L."/>
            <person name="Halter G.M."/>
            <person name="Han M.V."/>
            <person name="Heger A."/>
            <person name="Hillier L."/>
            <person name="Hinrichs A.S."/>
            <person name="Holmes I."/>
            <person name="Hoskins R.A."/>
            <person name="Hubisz M.J."/>
            <person name="Hultmark D."/>
            <person name="Huntley M.A."/>
            <person name="Jaffe D.B."/>
            <person name="Jagadeeshan S."/>
            <person name="Jeck W.R."/>
            <person name="Johnson J."/>
            <person name="Jones C.D."/>
            <person name="Jordan W.C."/>
            <person name="Karpen G.H."/>
            <person name="Kataoka E."/>
            <person name="Keightley P.D."/>
            <person name="Kheradpour P."/>
            <person name="Kirkness E.F."/>
            <person name="Koerich L.B."/>
            <person name="Kristiansen K."/>
            <person name="Kudrna D."/>
            <person name="Kulathinal R.J."/>
            <person name="Kumar S."/>
            <person name="Kwok R."/>
            <person name="Lander E."/>
            <person name="Langley C.H."/>
            <person name="Lapoint R."/>
            <person name="Lazzaro B.P."/>
            <person name="Lee S.J."/>
            <person name="Levesque L."/>
            <person name="Li R."/>
            <person name="Lin C.F."/>
            <person name="Lin M.F."/>
            <person name="Lindblad-Toh K."/>
            <person name="Llopart A."/>
            <person name="Long M."/>
            <person name="Low L."/>
            <person name="Lozovsky E."/>
            <person name="Lu J."/>
            <person name="Luo M."/>
            <person name="Machado C.A."/>
            <person name="Makalowski W."/>
            <person name="Marzo M."/>
            <person name="Matsuda M."/>
            <person name="Matzkin L."/>
            <person name="McAllister B."/>
            <person name="McBride C.S."/>
            <person name="McKernan B."/>
            <person name="McKernan K."/>
            <person name="Mendez-Lago M."/>
            <person name="Minx P."/>
            <person name="Mollenhauer M.U."/>
            <person name="Montooth K."/>
            <person name="Mount S.M."/>
            <person name="Mu X."/>
            <person name="Myers E."/>
            <person name="Negre B."/>
            <person name="Newfeld S."/>
            <person name="Nielsen R."/>
            <person name="Noor M.A."/>
            <person name="O'Grady P."/>
            <person name="Pachter L."/>
            <person name="Papaceit M."/>
            <person name="Parisi M.J."/>
            <person name="Parisi M."/>
            <person name="Parts L."/>
            <person name="Pedersen J.S."/>
            <person name="Pesole G."/>
            <person name="Phillippy A.M."/>
            <person name="Ponting C.P."/>
            <person name="Pop M."/>
            <person name="Porcelli D."/>
            <person name="Powell J.R."/>
            <person name="Prohaska S."/>
            <person name="Pruitt K."/>
            <person name="Puig M."/>
            <person name="Quesneville H."/>
            <person name="Ram K.R."/>
            <person name="Rand D."/>
            <person name="Rasmussen M.D."/>
            <person name="Reed L.K."/>
            <person name="Reenan R."/>
            <person name="Reily A."/>
            <person name="Remington K.A."/>
            <person name="Rieger T.T."/>
            <person name="Ritchie M.G."/>
            <person name="Robin C."/>
            <person name="Rogers Y.H."/>
            <person name="Rohde C."/>
            <person name="Rozas J."/>
            <person name="Rubenfield M.J."/>
            <person name="Ruiz A."/>
            <person name="Russo S."/>
            <person name="Salzberg S.L."/>
            <person name="Sanchez-Gracia A."/>
            <person name="Saranga D.J."/>
            <person name="Sato H."/>
            <person name="Schaeffer S.W."/>
            <person name="Schatz M.C."/>
            <person name="Schlenke T."/>
            <person name="Schwartz R."/>
            <person name="Segarra C."/>
            <person name="Singh R.S."/>
            <person name="Sirot L."/>
            <person name="Sirota M."/>
            <person name="Sisneros N.B."/>
            <person name="Smith C.D."/>
            <person name="Smith T.F."/>
            <person name="Spieth J."/>
            <person name="Stage D.E."/>
            <person name="Stark A."/>
            <person name="Stephan W."/>
            <person name="Strausberg R.L."/>
            <person name="Strempel S."/>
            <person name="Sturgill D."/>
            <person name="Sutton G."/>
            <person name="Sutton G.G."/>
            <person name="Tao W."/>
            <person name="Teichmann S."/>
            <person name="Tobari Y.N."/>
            <person name="Tomimura Y."/>
            <person name="Tsolas J.M."/>
            <person name="Valente V.L."/>
            <person name="Venter E."/>
            <person name="Venter J.C."/>
            <person name="Vicario S."/>
            <person name="Vieira F.G."/>
            <person name="Vilella A.J."/>
            <person name="Villasante A."/>
            <person name="Walenz B."/>
            <person name="Wang J."/>
            <person name="Wasserman M."/>
            <person name="Watts T."/>
            <person name="Wilson D."/>
            <person name="Wilson R.K."/>
            <person name="Wing R.A."/>
            <person name="Wolfner M.F."/>
            <person name="Wong A."/>
            <person name="Wong G.K."/>
            <person name="Wu C.I."/>
            <person name="Wu G."/>
            <person name="Yamamoto D."/>
            <person name="Yang H.P."/>
            <person name="Yang S.P."/>
            <person name="Yorke J.A."/>
            <person name="Yoshida K."/>
            <person name="Zdobnov E."/>
            <person name="Zhang P."/>
            <person name="Zhang Y."/>
            <person name="Zimin A.V."/>
            <person name="Baldwin J."/>
            <person name="Abdouelleil A."/>
            <person name="Abdulkadir J."/>
            <person name="Abebe A."/>
            <person name="Abera B."/>
            <person name="Abreu J."/>
            <person name="Acer S.C."/>
            <person name="Aftuck L."/>
            <person name="Alexander A."/>
            <person name="An P."/>
            <person name="Anderson E."/>
            <person name="Anderson S."/>
            <person name="Arachi H."/>
            <person name="Azer M."/>
            <person name="Bachantsang P."/>
            <person name="Barry A."/>
            <person name="Bayul T."/>
            <person name="Berlin A."/>
            <person name="Bessette D."/>
            <person name="Bloom T."/>
            <person name="Blye J."/>
            <person name="Boguslavskiy L."/>
            <person name="Bonnet C."/>
            <person name="Boukhgalter B."/>
            <person name="Bourzgui I."/>
            <person name="Brown A."/>
            <person name="Cahill P."/>
            <person name="Channer S."/>
            <person name="Cheshatsang Y."/>
            <person name="Chuda L."/>
            <person name="Citroen M."/>
            <person name="Collymore A."/>
            <person name="Cooke P."/>
            <person name="Costello M."/>
            <person name="D'Aco K."/>
            <person name="Daza R."/>
            <person name="De Haan G."/>
            <person name="DeGray S."/>
            <person name="DeMaso C."/>
            <person name="Dhargay N."/>
            <person name="Dooley K."/>
            <person name="Dooley E."/>
            <person name="Doricent M."/>
            <person name="Dorje P."/>
            <person name="Dorjee K."/>
            <person name="Dupes A."/>
            <person name="Elong R."/>
            <person name="Falk J."/>
            <person name="Farina A."/>
            <person name="Faro S."/>
            <person name="Ferguson D."/>
            <person name="Fisher S."/>
            <person name="Foley C.D."/>
            <person name="Franke A."/>
            <person name="Friedrich D."/>
            <person name="Gadbois L."/>
            <person name="Gearin G."/>
            <person name="Gearin C.R."/>
            <person name="Giannoukos G."/>
            <person name="Goode T."/>
            <person name="Graham J."/>
            <person name="Grandbois E."/>
            <person name="Grewal S."/>
            <person name="Gyaltsen K."/>
            <person name="Hafez N."/>
            <person name="Hagos B."/>
            <person name="Hall J."/>
            <person name="Henson C."/>
            <person name="Hollinger A."/>
            <person name="Honan T."/>
            <person name="Huard M.D."/>
            <person name="Hughes L."/>
            <person name="Hurhula B."/>
            <person name="Husby M.E."/>
            <person name="Kamat A."/>
            <person name="Kanga B."/>
            <person name="Kashin S."/>
            <person name="Khazanovich D."/>
            <person name="Kisner P."/>
            <person name="Lance K."/>
            <person name="Lara M."/>
            <person name="Lee W."/>
            <person name="Lennon N."/>
            <person name="Letendre F."/>
            <person name="LeVine R."/>
            <person name="Lipovsky A."/>
            <person name="Liu X."/>
            <person name="Liu J."/>
            <person name="Liu S."/>
            <person name="Lokyitsang T."/>
            <person name="Lokyitsang Y."/>
            <person name="Lubonja R."/>
            <person name="Lui A."/>
            <person name="MacDonald P."/>
            <person name="Magnisalis V."/>
            <person name="Maru K."/>
            <person name="Matthews C."/>
            <person name="McCusker W."/>
            <person name="McDonough S."/>
            <person name="Mehta T."/>
            <person name="Meldrim J."/>
            <person name="Meneus L."/>
            <person name="Mihai O."/>
            <person name="Mihalev A."/>
            <person name="Mihova T."/>
            <person name="Mittelman R."/>
            <person name="Mlenga V."/>
            <person name="Montmayeur A."/>
            <person name="Mulrain L."/>
            <person name="Navidi A."/>
            <person name="Naylor J."/>
            <person name="Negash T."/>
            <person name="Nguyen T."/>
            <person name="Nguyen N."/>
            <person name="Nicol R."/>
            <person name="Norbu C."/>
            <person name="Norbu N."/>
            <person name="Novod N."/>
            <person name="O'Neill B."/>
            <person name="Osman S."/>
            <person name="Markiewicz E."/>
            <person name="Oyono O.L."/>
            <person name="Patti C."/>
            <person name="Phunkhang P."/>
            <person name="Pierre F."/>
            <person name="Priest M."/>
            <person name="Raghuraman S."/>
            <person name="Rege F."/>
            <person name="Reyes R."/>
            <person name="Rise C."/>
            <person name="Rogov P."/>
            <person name="Ross K."/>
            <person name="Ryan E."/>
            <person name="Settipalli S."/>
            <person name="Shea T."/>
            <person name="Sherpa N."/>
            <person name="Shi L."/>
            <person name="Shih D."/>
            <person name="Sparrow T."/>
            <person name="Spaulding J."/>
            <person name="Stalker J."/>
            <person name="Stange-Thomann N."/>
            <person name="Stavropoulos S."/>
            <person name="Stone C."/>
            <person name="Strader C."/>
            <person name="Tesfaye S."/>
            <person name="Thomson T."/>
            <person name="Thoulutsang Y."/>
            <person name="Thoulutsang D."/>
            <person name="Topham K."/>
            <person name="Topping I."/>
            <person name="Tsamla T."/>
            <person name="Vassiliev H."/>
            <person name="Vo A."/>
            <person name="Wangchuk T."/>
            <person name="Wangdi T."/>
            <person name="Weiand M."/>
            <person name="Wilkinson J."/>
            <person name="Wilson A."/>
            <person name="Yadav S."/>
            <person name="Young G."/>
            <person name="Yu Q."/>
            <person name="Zembek L."/>
            <person name="Zhong D."/>
            <person name="Zimmer A."/>
            <person name="Zwirko Z."/>
            <person name="Jaffe D.B."/>
            <person name="Alvarez P."/>
            <person name="Brockman W."/>
            <person name="Butler J."/>
            <person name="Chin C."/>
            <person name="Gnerre S."/>
            <person name="Grabherr M."/>
            <person name="Kleber M."/>
            <person name="Mauceli E."/>
            <person name="MacCallum I."/>
        </authorList>
    </citation>
    <scope>NUCLEOTIDE SEQUENCE [LARGE SCALE GENOMIC DNA]</scope>
    <source>
        <strain evidence="6">Tucson 15010-1051.87</strain>
    </source>
</reference>
<dbReference type="Proteomes" id="UP000008792">
    <property type="component" value="Unassembled WGS sequence"/>
</dbReference>
<dbReference type="GO" id="GO:0005929">
    <property type="term" value="C:cilium"/>
    <property type="evidence" value="ECO:0007669"/>
    <property type="project" value="TreeGrafter"/>
</dbReference>
<proteinExistence type="inferred from homology"/>
<dbReference type="eggNOG" id="KOG0888">
    <property type="taxonomic scope" value="Eukaryota"/>
</dbReference>
<evidence type="ECO:0000256" key="3">
    <source>
        <dbReference type="SAM" id="MobiDB-lite"/>
    </source>
</evidence>
<dbReference type="PROSITE" id="PS51374">
    <property type="entry name" value="NDPK_LIKE"/>
    <property type="match status" value="1"/>
</dbReference>
<protein>
    <submittedName>
        <fullName evidence="5">Uncharacterized protein, isoform A</fullName>
        <ecNumber evidence="5">2.7.4.6</ecNumber>
    </submittedName>
</protein>
<dbReference type="InParanoid" id="B4LW87"/>
<feature type="domain" description="Nucleoside diphosphate kinase-like" evidence="4">
    <location>
        <begin position="2"/>
        <end position="124"/>
    </location>
</feature>
<dbReference type="EMBL" id="CH940650">
    <property type="protein sequence ID" value="EDW67621.1"/>
    <property type="molecule type" value="Genomic_DNA"/>
</dbReference>
<feature type="region of interest" description="Disordered" evidence="3">
    <location>
        <begin position="194"/>
        <end position="232"/>
    </location>
</feature>
<feature type="compositionally biased region" description="Low complexity" evidence="3">
    <location>
        <begin position="216"/>
        <end position="232"/>
    </location>
</feature>
<dbReference type="HOGENOM" id="CLU_685652_0_0_1"/>
<evidence type="ECO:0000259" key="4">
    <source>
        <dbReference type="SMART" id="SM00562"/>
    </source>
</evidence>
<keyword evidence="6" id="KW-1185">Reference proteome</keyword>
<dbReference type="AlphaFoldDB" id="B4LW87"/>
<dbReference type="EC" id="2.7.4.6" evidence="5"/>
<feature type="compositionally biased region" description="Low complexity" evidence="3">
    <location>
        <begin position="380"/>
        <end position="403"/>
    </location>
</feature>
<accession>B4LW87</accession>
<dbReference type="STRING" id="7244.B4LW87"/>
<dbReference type="SMR" id="B4LW87"/>
<dbReference type="InterPro" id="IPR036850">
    <property type="entry name" value="NDK-like_dom_sf"/>
</dbReference>
<evidence type="ECO:0000256" key="2">
    <source>
        <dbReference type="PROSITE-ProRule" id="PRU00706"/>
    </source>
</evidence>
<evidence type="ECO:0000256" key="1">
    <source>
        <dbReference type="ARBA" id="ARBA00008142"/>
    </source>
</evidence>
<evidence type="ECO:0000313" key="6">
    <source>
        <dbReference type="Proteomes" id="UP000008792"/>
    </source>
</evidence>
<dbReference type="SMART" id="SM00562">
    <property type="entry name" value="NDK"/>
    <property type="match status" value="1"/>
</dbReference>